<dbReference type="AlphaFoldDB" id="A0A4R3NUW2"/>
<evidence type="ECO:0000313" key="11">
    <source>
        <dbReference type="EMBL" id="TCT40162.1"/>
    </source>
</evidence>
<dbReference type="PANTHER" id="PTHR35011">
    <property type="entry name" value="2,3-DIKETO-L-GULONATE TRAP TRANSPORTER SMALL PERMEASE PROTEIN YIAM"/>
    <property type="match status" value="1"/>
</dbReference>
<dbReference type="PANTHER" id="PTHR35011:SF2">
    <property type="entry name" value="2,3-DIKETO-L-GULONATE TRAP TRANSPORTER SMALL PERMEASE PROTEIN YIAM"/>
    <property type="match status" value="1"/>
</dbReference>
<comment type="caution">
    <text evidence="11">The sequence shown here is derived from an EMBL/GenBank/DDBJ whole genome shotgun (WGS) entry which is preliminary data.</text>
</comment>
<dbReference type="InterPro" id="IPR007387">
    <property type="entry name" value="TRAP_DctQ"/>
</dbReference>
<dbReference type="GO" id="GO:0022857">
    <property type="term" value="F:transmembrane transporter activity"/>
    <property type="evidence" value="ECO:0007669"/>
    <property type="project" value="UniProtKB-UniRule"/>
</dbReference>
<feature type="transmembrane region" description="Helical" evidence="9">
    <location>
        <begin position="20"/>
        <end position="44"/>
    </location>
</feature>
<organism evidence="11 12">
    <name type="scientific">Martelella mediterranea</name>
    <dbReference type="NCBI Taxonomy" id="293089"/>
    <lineage>
        <taxon>Bacteria</taxon>
        <taxon>Pseudomonadati</taxon>
        <taxon>Pseudomonadota</taxon>
        <taxon>Alphaproteobacteria</taxon>
        <taxon>Hyphomicrobiales</taxon>
        <taxon>Aurantimonadaceae</taxon>
        <taxon>Martelella</taxon>
    </lineage>
</organism>
<evidence type="ECO:0000256" key="8">
    <source>
        <dbReference type="ARBA" id="ARBA00038436"/>
    </source>
</evidence>
<comment type="subcellular location">
    <subcellularLocation>
        <location evidence="1 9">Cell inner membrane</location>
        <topology evidence="1 9">Multi-pass membrane protein</topology>
    </subcellularLocation>
</comment>
<evidence type="ECO:0000256" key="5">
    <source>
        <dbReference type="ARBA" id="ARBA00022692"/>
    </source>
</evidence>
<evidence type="ECO:0000256" key="1">
    <source>
        <dbReference type="ARBA" id="ARBA00004429"/>
    </source>
</evidence>
<comment type="similarity">
    <text evidence="8 9">Belongs to the TRAP transporter small permease family.</text>
</comment>
<gene>
    <name evidence="11" type="ORF">EDC90_101014</name>
</gene>
<keyword evidence="7 9" id="KW-0472">Membrane</keyword>
<evidence type="ECO:0000256" key="7">
    <source>
        <dbReference type="ARBA" id="ARBA00023136"/>
    </source>
</evidence>
<feature type="domain" description="Tripartite ATP-independent periplasmic transporters DctQ component" evidence="10">
    <location>
        <begin position="35"/>
        <end position="160"/>
    </location>
</feature>
<accession>A0A4R3NUW2</accession>
<keyword evidence="4 9" id="KW-0997">Cell inner membrane</keyword>
<evidence type="ECO:0000256" key="4">
    <source>
        <dbReference type="ARBA" id="ARBA00022519"/>
    </source>
</evidence>
<feature type="transmembrane region" description="Helical" evidence="9">
    <location>
        <begin position="56"/>
        <end position="75"/>
    </location>
</feature>
<dbReference type="Pfam" id="PF04290">
    <property type="entry name" value="DctQ"/>
    <property type="match status" value="1"/>
</dbReference>
<evidence type="ECO:0000256" key="9">
    <source>
        <dbReference type="RuleBase" id="RU369079"/>
    </source>
</evidence>
<dbReference type="GO" id="GO:0015740">
    <property type="term" value="P:C4-dicarboxylate transport"/>
    <property type="evidence" value="ECO:0007669"/>
    <property type="project" value="TreeGrafter"/>
</dbReference>
<comment type="function">
    <text evidence="9">Part of the tripartite ATP-independent periplasmic (TRAP) transport system.</text>
</comment>
<dbReference type="OrthoDB" id="7843639at2"/>
<dbReference type="GO" id="GO:0005886">
    <property type="term" value="C:plasma membrane"/>
    <property type="evidence" value="ECO:0007669"/>
    <property type="project" value="UniProtKB-SubCell"/>
</dbReference>
<keyword evidence="5 9" id="KW-0812">Transmembrane</keyword>
<name>A0A4R3NUW2_9HYPH</name>
<proteinExistence type="inferred from homology"/>
<sequence>MPLAMNGNALRKWGIFLKMVADTIGALFFLSAFVGFIIQIFYRYVMNQPLLWTEEFTMIAFVWAVFWAAAFCVPVREHVSFDVVYDIVSEHTRRLFTMFSMVVLIVAFAMLIPYTWDYLDFLTRKKSSVLRLPMNLVYGCYLLFLFGFTVQAIWRLMRLFGPEWRDEI</sequence>
<keyword evidence="6 9" id="KW-1133">Transmembrane helix</keyword>
<keyword evidence="12" id="KW-1185">Reference proteome</keyword>
<feature type="transmembrane region" description="Helical" evidence="9">
    <location>
        <begin position="95"/>
        <end position="116"/>
    </location>
</feature>
<keyword evidence="2 9" id="KW-0813">Transport</keyword>
<dbReference type="EMBL" id="SMAR01000010">
    <property type="protein sequence ID" value="TCT40162.1"/>
    <property type="molecule type" value="Genomic_DNA"/>
</dbReference>
<protein>
    <recommendedName>
        <fullName evidence="9">TRAP transporter small permease protein</fullName>
    </recommendedName>
</protein>
<feature type="transmembrane region" description="Helical" evidence="9">
    <location>
        <begin position="136"/>
        <end position="157"/>
    </location>
</feature>
<evidence type="ECO:0000313" key="12">
    <source>
        <dbReference type="Proteomes" id="UP000295097"/>
    </source>
</evidence>
<evidence type="ECO:0000256" key="2">
    <source>
        <dbReference type="ARBA" id="ARBA00022448"/>
    </source>
</evidence>
<evidence type="ECO:0000259" key="10">
    <source>
        <dbReference type="Pfam" id="PF04290"/>
    </source>
</evidence>
<dbReference type="Proteomes" id="UP000295097">
    <property type="component" value="Unassembled WGS sequence"/>
</dbReference>
<evidence type="ECO:0000256" key="3">
    <source>
        <dbReference type="ARBA" id="ARBA00022475"/>
    </source>
</evidence>
<dbReference type="InterPro" id="IPR055348">
    <property type="entry name" value="DctQ"/>
</dbReference>
<comment type="subunit">
    <text evidence="9">The complex comprises the extracytoplasmic solute receptor protein and the two transmembrane proteins.</text>
</comment>
<reference evidence="11 12" key="1">
    <citation type="submission" date="2019-03" db="EMBL/GenBank/DDBJ databases">
        <title>Freshwater and sediment microbial communities from various areas in North America, analyzing microbe dynamics in response to fracking.</title>
        <authorList>
            <person name="Lamendella R."/>
        </authorList>
    </citation>
    <scope>NUCLEOTIDE SEQUENCE [LARGE SCALE GENOMIC DNA]</scope>
    <source>
        <strain evidence="11 12">175.2</strain>
    </source>
</reference>
<dbReference type="RefSeq" id="WP_132310512.1">
    <property type="nucleotide sequence ID" value="NZ_SMAR01000010.1"/>
</dbReference>
<evidence type="ECO:0000256" key="6">
    <source>
        <dbReference type="ARBA" id="ARBA00022989"/>
    </source>
</evidence>
<keyword evidence="3" id="KW-1003">Cell membrane</keyword>